<dbReference type="Gene3D" id="3.40.710.10">
    <property type="entry name" value="DD-peptidase/beta-lactamase superfamily"/>
    <property type="match status" value="1"/>
</dbReference>
<evidence type="ECO:0000259" key="1">
    <source>
        <dbReference type="Pfam" id="PF00144"/>
    </source>
</evidence>
<dbReference type="EMBL" id="KL662141">
    <property type="protein sequence ID" value="KFM27019.1"/>
    <property type="molecule type" value="Genomic_DNA"/>
</dbReference>
<dbReference type="Pfam" id="PF00144">
    <property type="entry name" value="Beta-lactamase"/>
    <property type="match status" value="1"/>
</dbReference>
<keyword evidence="4" id="KW-1185">Reference proteome</keyword>
<dbReference type="RefSeq" id="XP_011399975.1">
    <property type="nucleotide sequence ID" value="XM_011401673.1"/>
</dbReference>
<dbReference type="InterPro" id="IPR050789">
    <property type="entry name" value="Diverse_Enzym_Activities"/>
</dbReference>
<reference evidence="5" key="2">
    <citation type="journal article" date="2018" name="Algal Res.">
        <title>Characterization of plant carbon substrate utilization by Auxenochlorella protothecoides.</title>
        <authorList>
            <person name="Vogler B.W."/>
            <person name="Starkenburg S.R."/>
            <person name="Sudasinghe N."/>
            <person name="Schambach J.Y."/>
            <person name="Rollin J.A."/>
            <person name="Pattathil S."/>
            <person name="Barry A.N."/>
        </authorList>
    </citation>
    <scope>NUCLEOTIDE SEQUENCE [LARGE SCALE GENOMIC DNA]</scope>
    <source>
        <strain evidence="5">UTEX 25</strain>
    </source>
</reference>
<proteinExistence type="predicted"/>
<accession>A0A087SMR5</accession>
<keyword evidence="2" id="KW-0378">Hydrolase</keyword>
<reference evidence="3" key="4">
    <citation type="submission" date="2018-11" db="EMBL/GenBank/DDBJ databases">
        <title>Characterization of plant carbon substrate utilization by Auxenochlorella protothecoides.</title>
        <authorList>
            <person name="Vogler B.W."/>
            <person name="Starkenburg S.R."/>
            <person name="Sudasinghe N."/>
            <person name="Schambach J.Y."/>
            <person name="Rollin J.A."/>
            <person name="Pattathil S."/>
            <person name="Barry A.N."/>
        </authorList>
    </citation>
    <scope>NUCLEOTIDE SEQUENCE [LARGE SCALE GENOMIC DNA]</scope>
    <source>
        <strain evidence="3">UTEX 25</strain>
    </source>
</reference>
<evidence type="ECO:0000313" key="3">
    <source>
        <dbReference type="EMBL" id="RMZ56336.1"/>
    </source>
</evidence>
<dbReference type="InterPro" id="IPR012338">
    <property type="entry name" value="Beta-lactam/transpept-like"/>
</dbReference>
<dbReference type="PANTHER" id="PTHR43283:SF7">
    <property type="entry name" value="BETA-LACTAMASE-RELATED DOMAIN-CONTAINING PROTEIN"/>
    <property type="match status" value="1"/>
</dbReference>
<feature type="domain" description="Beta-lactamase-related" evidence="1">
    <location>
        <begin position="50"/>
        <end position="354"/>
    </location>
</feature>
<dbReference type="KEGG" id="apro:F751_5851"/>
<dbReference type="GeneID" id="23617242"/>
<name>A0A087SMR5_AUXPR</name>
<evidence type="ECO:0000313" key="4">
    <source>
        <dbReference type="Proteomes" id="UP000028924"/>
    </source>
</evidence>
<reference evidence="2 4" key="1">
    <citation type="journal article" date="2014" name="BMC Genomics">
        <title>Oil accumulation mechanisms of the oleaginous microalga Chlorella protothecoides revealed through its genome, transcriptomes, and proteomes.</title>
        <authorList>
            <person name="Gao C."/>
            <person name="Wang Y."/>
            <person name="Shen Y."/>
            <person name="Yan D."/>
            <person name="He X."/>
            <person name="Dai J."/>
            <person name="Wu Q."/>
        </authorList>
    </citation>
    <scope>NUCLEOTIDE SEQUENCE [LARGE SCALE GENOMIC DNA]</scope>
    <source>
        <strain evidence="2 4">0710</strain>
    </source>
</reference>
<evidence type="ECO:0000313" key="5">
    <source>
        <dbReference type="Proteomes" id="UP000279271"/>
    </source>
</evidence>
<sequence>MFFPTWHYTHDTVNQFCALQTVARGPQAHTWATAPADLSHVAWPQDASLETFLAQQQVDGFALVHQGALVHESYLSGTRPSTRHSLASITRSLTGMTAGILVDRGMLDLTSPLETWMPQVCGSGYEGVTVRQLLDMRSGVNSSAIGALQSMHLIAALPWQTRHDGLHAWSHSLKRAEGCEGPGPWPFEYRTGDSEILGQLCEHVTATSMATLWSTLLWQPLGAAHDASVMVDGHNHALFGGGLAMTLRDTALLARMILRGGTAHDGGPAILPRAYIDDMFHGDADTRAAFPGTMLDLPLPGGMYRNQSWSLQSAPPITLLLGAGGQLVYLDPSADFAAIVTSHWGKPYDTTRMAAWLDVLPRISAAVASEPSARALG</sequence>
<dbReference type="eggNOG" id="ENOG502S7CB">
    <property type="taxonomic scope" value="Eukaryota"/>
</dbReference>
<dbReference type="GO" id="GO:0016787">
    <property type="term" value="F:hydrolase activity"/>
    <property type="evidence" value="ECO:0007669"/>
    <property type="project" value="UniProtKB-KW"/>
</dbReference>
<dbReference type="Proteomes" id="UP000028924">
    <property type="component" value="Unassembled WGS sequence"/>
</dbReference>
<dbReference type="EMBL" id="QOKY01000147">
    <property type="protein sequence ID" value="RMZ56336.1"/>
    <property type="molecule type" value="Genomic_DNA"/>
</dbReference>
<gene>
    <name evidence="3" type="ORF">APUTEX25_004693</name>
    <name evidence="2" type="ORF">F751_5851</name>
</gene>
<dbReference type="SUPFAM" id="SSF56601">
    <property type="entry name" value="beta-lactamase/transpeptidase-like"/>
    <property type="match status" value="1"/>
</dbReference>
<protein>
    <submittedName>
        <fullName evidence="2">6-aminohexanoate-dimer hydrolase</fullName>
    </submittedName>
</protein>
<organism evidence="2 4">
    <name type="scientific">Auxenochlorella protothecoides</name>
    <name type="common">Green microalga</name>
    <name type="synonym">Chlorella protothecoides</name>
    <dbReference type="NCBI Taxonomy" id="3075"/>
    <lineage>
        <taxon>Eukaryota</taxon>
        <taxon>Viridiplantae</taxon>
        <taxon>Chlorophyta</taxon>
        <taxon>core chlorophytes</taxon>
        <taxon>Trebouxiophyceae</taxon>
        <taxon>Chlorellales</taxon>
        <taxon>Chlorellaceae</taxon>
        <taxon>Auxenochlorella</taxon>
    </lineage>
</organism>
<dbReference type="STRING" id="3075.A0A087SMR5"/>
<dbReference type="PANTHER" id="PTHR43283">
    <property type="entry name" value="BETA-LACTAMASE-RELATED"/>
    <property type="match status" value="1"/>
</dbReference>
<dbReference type="AlphaFoldDB" id="A0A087SMR5"/>
<dbReference type="InterPro" id="IPR001466">
    <property type="entry name" value="Beta-lactam-related"/>
</dbReference>
<reference evidence="3" key="3">
    <citation type="submission" date="2018-10" db="EMBL/GenBank/DDBJ databases">
        <authorList>
            <person name="Hovde B."/>
            <person name="Zhang X."/>
        </authorList>
    </citation>
    <scope>NUCLEOTIDE SEQUENCE [LARGE SCALE GENOMIC DNA]</scope>
    <source>
        <strain evidence="3">UTEX 25</strain>
    </source>
</reference>
<dbReference type="Proteomes" id="UP000279271">
    <property type="component" value="Unassembled WGS sequence"/>
</dbReference>
<dbReference type="OrthoDB" id="4690068at2759"/>
<evidence type="ECO:0000313" key="2">
    <source>
        <dbReference type="EMBL" id="KFM27019.1"/>
    </source>
</evidence>